<evidence type="ECO:0000313" key="9">
    <source>
        <dbReference type="Proteomes" id="UP000054526"/>
    </source>
</evidence>
<keyword evidence="5 6" id="KW-0472">Membrane</keyword>
<feature type="transmembrane region" description="Helical" evidence="6">
    <location>
        <begin position="44"/>
        <end position="66"/>
    </location>
</feature>
<keyword evidence="4 6" id="KW-1133">Transmembrane helix</keyword>
<evidence type="ECO:0000256" key="5">
    <source>
        <dbReference type="ARBA" id="ARBA00023136"/>
    </source>
</evidence>
<evidence type="ECO:0000256" key="4">
    <source>
        <dbReference type="ARBA" id="ARBA00022989"/>
    </source>
</evidence>
<dbReference type="Pfam" id="PF13396">
    <property type="entry name" value="PLDc_N"/>
    <property type="match status" value="1"/>
</dbReference>
<name>A0ABR5A2H9_9BACL</name>
<evidence type="ECO:0000313" key="8">
    <source>
        <dbReference type="EMBL" id="KIL35250.1"/>
    </source>
</evidence>
<keyword evidence="2" id="KW-1003">Cell membrane</keyword>
<keyword evidence="9" id="KW-1185">Reference proteome</keyword>
<dbReference type="EMBL" id="JXAL01000023">
    <property type="protein sequence ID" value="KIL35250.1"/>
    <property type="molecule type" value="Genomic_DNA"/>
</dbReference>
<evidence type="ECO:0000256" key="1">
    <source>
        <dbReference type="ARBA" id="ARBA00004651"/>
    </source>
</evidence>
<evidence type="ECO:0000256" key="6">
    <source>
        <dbReference type="SAM" id="Phobius"/>
    </source>
</evidence>
<evidence type="ECO:0000256" key="3">
    <source>
        <dbReference type="ARBA" id="ARBA00022692"/>
    </source>
</evidence>
<protein>
    <recommendedName>
        <fullName evidence="7">Cardiolipin synthase N-terminal domain-containing protein</fullName>
    </recommendedName>
</protein>
<feature type="transmembrane region" description="Helical" evidence="6">
    <location>
        <begin position="6"/>
        <end position="32"/>
    </location>
</feature>
<organism evidence="8 9">
    <name type="scientific">Cohnella kolymensis</name>
    <dbReference type="NCBI Taxonomy" id="1590652"/>
    <lineage>
        <taxon>Bacteria</taxon>
        <taxon>Bacillati</taxon>
        <taxon>Bacillota</taxon>
        <taxon>Bacilli</taxon>
        <taxon>Bacillales</taxon>
        <taxon>Paenibacillaceae</taxon>
        <taxon>Cohnella</taxon>
    </lineage>
</organism>
<evidence type="ECO:0000259" key="7">
    <source>
        <dbReference type="Pfam" id="PF13396"/>
    </source>
</evidence>
<dbReference type="InterPro" id="IPR027379">
    <property type="entry name" value="CLS_N"/>
</dbReference>
<comment type="caution">
    <text evidence="8">The sequence shown here is derived from an EMBL/GenBank/DDBJ whole genome shotgun (WGS) entry which is preliminary data.</text>
</comment>
<comment type="subcellular location">
    <subcellularLocation>
        <location evidence="1">Cell membrane</location>
        <topology evidence="1">Multi-pass membrane protein</topology>
    </subcellularLocation>
</comment>
<sequence length="70" mass="8179">MPFDVFGGMFVIFLLFSIVLFIIHIAICVWGYRDCLRRGRSHEYALLVLLGLLFFPLMGLIVYLLIRNEL</sequence>
<feature type="domain" description="Cardiolipin synthase N-terminal" evidence="7">
    <location>
        <begin position="27"/>
        <end position="67"/>
    </location>
</feature>
<keyword evidence="3 6" id="KW-0812">Transmembrane</keyword>
<dbReference type="RefSeq" id="WP_041064557.1">
    <property type="nucleotide sequence ID" value="NZ_JXAL01000023.1"/>
</dbReference>
<evidence type="ECO:0000256" key="2">
    <source>
        <dbReference type="ARBA" id="ARBA00022475"/>
    </source>
</evidence>
<accession>A0ABR5A2H9</accession>
<dbReference type="Proteomes" id="UP000054526">
    <property type="component" value="Unassembled WGS sequence"/>
</dbReference>
<proteinExistence type="predicted"/>
<gene>
    <name evidence="8" type="ORF">SD71_14500</name>
</gene>
<reference evidence="8 9" key="1">
    <citation type="submission" date="2014-12" db="EMBL/GenBank/DDBJ databases">
        <title>Draft genome sequence of Cohnella kolymensis strain B-2846.</title>
        <authorList>
            <person name="Karlyshev A.V."/>
            <person name="Kudryashova E.B."/>
        </authorList>
    </citation>
    <scope>NUCLEOTIDE SEQUENCE [LARGE SCALE GENOMIC DNA]</scope>
    <source>
        <strain evidence="8 9">VKM B-2846</strain>
    </source>
</reference>